<keyword evidence="1" id="KW-0695">RNA-directed DNA polymerase</keyword>
<evidence type="ECO:0000313" key="1">
    <source>
        <dbReference type="EMBL" id="GFB23308.1"/>
    </source>
</evidence>
<dbReference type="AlphaFoldDB" id="A0A699L9B7"/>
<accession>A0A699L9B7</accession>
<sequence length="202" mass="23358">HKEATLIALKNIEVKIDTNSATHEDRDSRIKLLHEIDKLDRLESLDLQQKSRINWDIEGDENSKFFHGIINQRRRTNAIHGIMRDGSWTTDPNLVKDTFLNFFKEKFELHDLSSTFPSTSFPSNLTVDDHTLLEKDVNMKEIKIVVWSCGNNKAPGPDGFTFGFIKRYLEIIKHDIINIVINYFKSKKIPSGSNSSFINLIR</sequence>
<proteinExistence type="predicted"/>
<organism evidence="1">
    <name type="scientific">Tanacetum cinerariifolium</name>
    <name type="common">Dalmatian daisy</name>
    <name type="synonym">Chrysanthemum cinerariifolium</name>
    <dbReference type="NCBI Taxonomy" id="118510"/>
    <lineage>
        <taxon>Eukaryota</taxon>
        <taxon>Viridiplantae</taxon>
        <taxon>Streptophyta</taxon>
        <taxon>Embryophyta</taxon>
        <taxon>Tracheophyta</taxon>
        <taxon>Spermatophyta</taxon>
        <taxon>Magnoliopsida</taxon>
        <taxon>eudicotyledons</taxon>
        <taxon>Gunneridae</taxon>
        <taxon>Pentapetalae</taxon>
        <taxon>asterids</taxon>
        <taxon>campanulids</taxon>
        <taxon>Asterales</taxon>
        <taxon>Asteraceae</taxon>
        <taxon>Asteroideae</taxon>
        <taxon>Anthemideae</taxon>
        <taxon>Anthemidinae</taxon>
        <taxon>Tanacetum</taxon>
    </lineage>
</organism>
<feature type="non-terminal residue" evidence="1">
    <location>
        <position position="1"/>
    </location>
</feature>
<comment type="caution">
    <text evidence="1">The sequence shown here is derived from an EMBL/GenBank/DDBJ whole genome shotgun (WGS) entry which is preliminary data.</text>
</comment>
<feature type="non-terminal residue" evidence="1">
    <location>
        <position position="202"/>
    </location>
</feature>
<keyword evidence="1" id="KW-0548">Nucleotidyltransferase</keyword>
<dbReference type="GO" id="GO:0003964">
    <property type="term" value="F:RNA-directed DNA polymerase activity"/>
    <property type="evidence" value="ECO:0007669"/>
    <property type="project" value="UniProtKB-KW"/>
</dbReference>
<keyword evidence="1" id="KW-0808">Transferase</keyword>
<dbReference type="EMBL" id="BKCJ010581403">
    <property type="protein sequence ID" value="GFB23308.1"/>
    <property type="molecule type" value="Genomic_DNA"/>
</dbReference>
<reference evidence="1" key="1">
    <citation type="journal article" date="2019" name="Sci. Rep.">
        <title>Draft genome of Tanacetum cinerariifolium, the natural source of mosquito coil.</title>
        <authorList>
            <person name="Yamashiro T."/>
            <person name="Shiraishi A."/>
            <person name="Satake H."/>
            <person name="Nakayama K."/>
        </authorList>
    </citation>
    <scope>NUCLEOTIDE SEQUENCE</scope>
</reference>
<name>A0A699L9B7_TANCI</name>
<protein>
    <submittedName>
        <fullName evidence="1">RNA-directed DNA polymerase, eukaryota</fullName>
    </submittedName>
</protein>
<gene>
    <name evidence="1" type="ORF">Tci_695279</name>
</gene>